<accession>A0AA38WWE7</accession>
<evidence type="ECO:0000313" key="3">
    <source>
        <dbReference type="Proteomes" id="UP001172673"/>
    </source>
</evidence>
<dbReference type="AlphaFoldDB" id="A0AA38WWE7"/>
<evidence type="ECO:0000313" key="2">
    <source>
        <dbReference type="EMBL" id="KAJ9602378.1"/>
    </source>
</evidence>
<dbReference type="Proteomes" id="UP001172673">
    <property type="component" value="Unassembled WGS sequence"/>
</dbReference>
<keyword evidence="3" id="KW-1185">Reference proteome</keyword>
<evidence type="ECO:0000256" key="1">
    <source>
        <dbReference type="SAM" id="Phobius"/>
    </source>
</evidence>
<proteinExistence type="predicted"/>
<protein>
    <submittedName>
        <fullName evidence="2">Uncharacterized protein</fullName>
    </submittedName>
</protein>
<feature type="transmembrane region" description="Helical" evidence="1">
    <location>
        <begin position="23"/>
        <end position="43"/>
    </location>
</feature>
<name>A0AA38WWE7_9EURO</name>
<organism evidence="2 3">
    <name type="scientific">Cladophialophora chaetospira</name>
    <dbReference type="NCBI Taxonomy" id="386627"/>
    <lineage>
        <taxon>Eukaryota</taxon>
        <taxon>Fungi</taxon>
        <taxon>Dikarya</taxon>
        <taxon>Ascomycota</taxon>
        <taxon>Pezizomycotina</taxon>
        <taxon>Eurotiomycetes</taxon>
        <taxon>Chaetothyriomycetidae</taxon>
        <taxon>Chaetothyriales</taxon>
        <taxon>Herpotrichiellaceae</taxon>
        <taxon>Cladophialophora</taxon>
    </lineage>
</organism>
<keyword evidence="1" id="KW-0812">Transmembrane</keyword>
<reference evidence="2" key="1">
    <citation type="submission" date="2022-10" db="EMBL/GenBank/DDBJ databases">
        <title>Culturing micro-colonial fungi from biological soil crusts in the Mojave desert and describing Neophaeococcomyces mojavensis, and introducing the new genera and species Taxawa tesnikishii.</title>
        <authorList>
            <person name="Kurbessoian T."/>
            <person name="Stajich J.E."/>
        </authorList>
    </citation>
    <scope>NUCLEOTIDE SEQUENCE</scope>
    <source>
        <strain evidence="2">TK_41</strain>
    </source>
</reference>
<keyword evidence="1" id="KW-0472">Membrane</keyword>
<dbReference type="EMBL" id="JAPDRK010000027">
    <property type="protein sequence ID" value="KAJ9602378.1"/>
    <property type="molecule type" value="Genomic_DNA"/>
</dbReference>
<keyword evidence="1" id="KW-1133">Transmembrane helix</keyword>
<comment type="caution">
    <text evidence="2">The sequence shown here is derived from an EMBL/GenBank/DDBJ whole genome shotgun (WGS) entry which is preliminary data.</text>
</comment>
<sequence>MSAVRASIRAWKPSSIPESTHNLQFAGFFTAFLFPLCGFMYALRDPASVAEAKKRAERRRAWLK</sequence>
<gene>
    <name evidence="2" type="ORF">H2200_013233</name>
</gene>